<dbReference type="GeneID" id="77254467"/>
<evidence type="ECO:0000313" key="3">
    <source>
        <dbReference type="EMBL" id="SFM03321.1"/>
    </source>
</evidence>
<accession>A0A1I4MJ61</accession>
<sequence>MGKLAEFPDKGRTFILVDGAKVNDLSQIIYRELETPHCDALYRETELADLLEISPWLVETGIDSSLALRCFEEWKSQGVAIAMQSDCNFEGVMDHLRGLLMARLVTGDDVVFRFYDPEIARHLLKLDSSGEDVRRLMGPCSLFAIQDRRTGEWEFFHNDQPNSEQQAEMFSIREEHQVAMERAAEETALRKLELHVANYFPHLLQKTNADGQDWGAVSALVDGAKARGLYSTRGIALYINTIGWLGHHAFEGSEVQTLWKENSAVPGKAIARIAEFAEKKSTEGLVHG</sequence>
<reference evidence="2 4" key="2">
    <citation type="submission" date="2017-04" db="EMBL/GenBank/DDBJ databases">
        <title>Genome Sequence of Marinobacter salarius strain SMR5 Isolated from a culture of the Diatom Skeletonema marinoi.</title>
        <authorList>
            <person name="Topel M."/>
            <person name="Pinder M.I.M."/>
            <person name="Johansson O.N."/>
            <person name="Kourtchenko O."/>
            <person name="Godhe A."/>
            <person name="Clarke A.K."/>
        </authorList>
    </citation>
    <scope>NUCLEOTIDE SEQUENCE [LARGE SCALE GENOMIC DNA]</scope>
    <source>
        <strain evidence="2 4">SMR5</strain>
    </source>
</reference>
<dbReference type="Proteomes" id="UP000193100">
    <property type="component" value="Chromosome"/>
</dbReference>
<dbReference type="EMBL" id="FOTV01000023">
    <property type="protein sequence ID" value="SFM03321.1"/>
    <property type="molecule type" value="Genomic_DNA"/>
</dbReference>
<evidence type="ECO:0000313" key="2">
    <source>
        <dbReference type="EMBL" id="ARM82572.1"/>
    </source>
</evidence>
<evidence type="ECO:0000313" key="4">
    <source>
        <dbReference type="Proteomes" id="UP000193100"/>
    </source>
</evidence>
<keyword evidence="5" id="KW-1185">Reference proteome</keyword>
<dbReference type="RefSeq" id="WP_075195609.1">
    <property type="nucleotide sequence ID" value="NZ_CP020931.1"/>
</dbReference>
<dbReference type="EMBL" id="CP020931">
    <property type="protein sequence ID" value="ARM82572.1"/>
    <property type="molecule type" value="Genomic_DNA"/>
</dbReference>
<dbReference type="Proteomes" id="UP000199211">
    <property type="component" value="Unassembled WGS sequence"/>
</dbReference>
<proteinExistence type="predicted"/>
<evidence type="ECO:0000259" key="1">
    <source>
        <dbReference type="Pfam" id="PF13503"/>
    </source>
</evidence>
<feature type="domain" description="DUF4123" evidence="1">
    <location>
        <begin position="14"/>
        <end position="125"/>
    </location>
</feature>
<gene>
    <name evidence="2" type="ORF">MARSALSMR5_00471</name>
    <name evidence="3" type="ORF">SAMN04487868_1232</name>
</gene>
<accession>A0A1W6K5D3</accession>
<protein>
    <recommendedName>
        <fullName evidence="1">DUF4123 domain-containing protein</fullName>
    </recommendedName>
</protein>
<dbReference type="AlphaFoldDB" id="A0A1W6K5D3"/>
<reference evidence="3 5" key="1">
    <citation type="submission" date="2016-10" db="EMBL/GenBank/DDBJ databases">
        <authorList>
            <person name="Varghese N."/>
            <person name="Submissions S."/>
        </authorList>
    </citation>
    <scope>NUCLEOTIDE SEQUENCE [LARGE SCALE GENOMIC DNA]</scope>
    <source>
        <strain evidence="3 5">DSM 26291</strain>
    </source>
</reference>
<organism evidence="2 4">
    <name type="scientific">Marinobacter salarius</name>
    <dbReference type="NCBI Taxonomy" id="1420917"/>
    <lineage>
        <taxon>Bacteria</taxon>
        <taxon>Pseudomonadati</taxon>
        <taxon>Pseudomonadota</taxon>
        <taxon>Gammaproteobacteria</taxon>
        <taxon>Pseudomonadales</taxon>
        <taxon>Marinobacteraceae</taxon>
        <taxon>Marinobacter</taxon>
    </lineage>
</organism>
<name>A0A1W6K5D3_9GAMM</name>
<dbReference type="InterPro" id="IPR025391">
    <property type="entry name" value="DUF4123"/>
</dbReference>
<evidence type="ECO:0000313" key="5">
    <source>
        <dbReference type="Proteomes" id="UP000199211"/>
    </source>
</evidence>
<dbReference type="Pfam" id="PF13503">
    <property type="entry name" value="DUF4123"/>
    <property type="match status" value="1"/>
</dbReference>